<protein>
    <recommendedName>
        <fullName evidence="2">Glycosyltransferase 2-like domain-containing protein</fullName>
    </recommendedName>
</protein>
<dbReference type="CDD" id="cd04179">
    <property type="entry name" value="DPM_DPG-synthase_like"/>
    <property type="match status" value="1"/>
</dbReference>
<keyword evidence="4" id="KW-1185">Reference proteome</keyword>
<reference evidence="3" key="2">
    <citation type="submission" date="2023-01" db="EMBL/GenBank/DDBJ databases">
        <authorList>
            <person name="Sun Q."/>
            <person name="Evtushenko L."/>
        </authorList>
    </citation>
    <scope>NUCLEOTIDE SEQUENCE</scope>
    <source>
        <strain evidence="3">VKM Ac-1069</strain>
    </source>
</reference>
<organism evidence="3 4">
    <name type="scientific">Pseudonocardia halophobica</name>
    <dbReference type="NCBI Taxonomy" id="29401"/>
    <lineage>
        <taxon>Bacteria</taxon>
        <taxon>Bacillati</taxon>
        <taxon>Actinomycetota</taxon>
        <taxon>Actinomycetes</taxon>
        <taxon>Pseudonocardiales</taxon>
        <taxon>Pseudonocardiaceae</taxon>
        <taxon>Pseudonocardia</taxon>
    </lineage>
</organism>
<accession>A0A9W6NT01</accession>
<evidence type="ECO:0000256" key="1">
    <source>
        <dbReference type="ARBA" id="ARBA00006739"/>
    </source>
</evidence>
<dbReference type="Gene3D" id="3.90.550.10">
    <property type="entry name" value="Spore Coat Polysaccharide Biosynthesis Protein SpsA, Chain A"/>
    <property type="match status" value="1"/>
</dbReference>
<name>A0A9W6NT01_9PSEU</name>
<dbReference type="AlphaFoldDB" id="A0A9W6NT01"/>
<reference evidence="3" key="1">
    <citation type="journal article" date="2014" name="Int. J. Syst. Evol. Microbiol.">
        <title>Complete genome sequence of Corynebacterium casei LMG S-19264T (=DSM 44701T), isolated from a smear-ripened cheese.</title>
        <authorList>
            <consortium name="US DOE Joint Genome Institute (JGI-PGF)"/>
            <person name="Walter F."/>
            <person name="Albersmeier A."/>
            <person name="Kalinowski J."/>
            <person name="Ruckert C."/>
        </authorList>
    </citation>
    <scope>NUCLEOTIDE SEQUENCE</scope>
    <source>
        <strain evidence="3">VKM Ac-1069</strain>
    </source>
</reference>
<dbReference type="InterPro" id="IPR029044">
    <property type="entry name" value="Nucleotide-diphossugar_trans"/>
</dbReference>
<evidence type="ECO:0000259" key="2">
    <source>
        <dbReference type="Pfam" id="PF00535"/>
    </source>
</evidence>
<dbReference type="Proteomes" id="UP001143463">
    <property type="component" value="Unassembled WGS sequence"/>
</dbReference>
<comment type="caution">
    <text evidence="3">The sequence shown here is derived from an EMBL/GenBank/DDBJ whole genome shotgun (WGS) entry which is preliminary data.</text>
</comment>
<dbReference type="PANTHER" id="PTHR48090">
    <property type="entry name" value="UNDECAPRENYL-PHOSPHATE 4-DEOXY-4-FORMAMIDO-L-ARABINOSE TRANSFERASE-RELATED"/>
    <property type="match status" value="1"/>
</dbReference>
<dbReference type="SUPFAM" id="SSF53448">
    <property type="entry name" value="Nucleotide-diphospho-sugar transferases"/>
    <property type="match status" value="1"/>
</dbReference>
<proteinExistence type="inferred from homology"/>
<evidence type="ECO:0000313" key="4">
    <source>
        <dbReference type="Proteomes" id="UP001143463"/>
    </source>
</evidence>
<gene>
    <name evidence="3" type="ORF">GCM10017577_00750</name>
</gene>
<dbReference type="PANTHER" id="PTHR48090:SF7">
    <property type="entry name" value="RFBJ PROTEIN"/>
    <property type="match status" value="1"/>
</dbReference>
<dbReference type="InterPro" id="IPR050256">
    <property type="entry name" value="Glycosyltransferase_2"/>
</dbReference>
<comment type="similarity">
    <text evidence="1">Belongs to the glycosyltransferase 2 family.</text>
</comment>
<feature type="domain" description="Glycosyltransferase 2-like" evidence="2">
    <location>
        <begin position="84"/>
        <end position="236"/>
    </location>
</feature>
<dbReference type="EMBL" id="BSFQ01000001">
    <property type="protein sequence ID" value="GLL08935.1"/>
    <property type="molecule type" value="Genomic_DNA"/>
</dbReference>
<dbReference type="InterPro" id="IPR001173">
    <property type="entry name" value="Glyco_trans_2-like"/>
</dbReference>
<sequence length="319" mass="33938">MSGRVFCITLVIVADGIGFEDPGSSQLSRYAPRTPRFPEFGSHTSDSGTACTRRSKGALMSAVHLDQLPLDFPPPSALGAGLLVVMPALNEQDSVARVIGEVRAACPAARVLVVDDGSTDLTGRRAAQAGAAVLKLPFNLGVGGAMRAAYRWAHENGYEAVVQVDADGQHDPRDIADLAAVTDAEIVIGARFAGRGDYEVRGPRRWAMRLLGAVLSRIADTRITDPTSGFRLVRGRAVALFAEQYPEEYLGDTVEALVIAHRAGLRIRQVPVAMRPRETGTASTNPLRSAVYLLRVVSAVGLALARRRTGSAQPCPAFA</sequence>
<dbReference type="Pfam" id="PF00535">
    <property type="entry name" value="Glycos_transf_2"/>
    <property type="match status" value="1"/>
</dbReference>
<evidence type="ECO:0000313" key="3">
    <source>
        <dbReference type="EMBL" id="GLL08935.1"/>
    </source>
</evidence>